<comment type="caution">
    <text evidence="1">The sequence shown here is derived from an EMBL/GenBank/DDBJ whole genome shotgun (WGS) entry which is preliminary data.</text>
</comment>
<name>A0A9N9HXZ8_9GLOM</name>
<proteinExistence type="predicted"/>
<dbReference type="EMBL" id="CAJVPZ010022386">
    <property type="protein sequence ID" value="CAG8711422.1"/>
    <property type="molecule type" value="Genomic_DNA"/>
</dbReference>
<evidence type="ECO:0000313" key="2">
    <source>
        <dbReference type="Proteomes" id="UP000789396"/>
    </source>
</evidence>
<dbReference type="AlphaFoldDB" id="A0A9N9HXZ8"/>
<reference evidence="1" key="1">
    <citation type="submission" date="2021-06" db="EMBL/GenBank/DDBJ databases">
        <authorList>
            <person name="Kallberg Y."/>
            <person name="Tangrot J."/>
            <person name="Rosling A."/>
        </authorList>
    </citation>
    <scope>NUCLEOTIDE SEQUENCE</scope>
    <source>
        <strain evidence="1">IN212</strain>
    </source>
</reference>
<sequence>MDDNTLVTDNSMQANVKLENEELGPDIPFPPGREQKRVEIINKISGFEFNINHIIGAGICSSLLILILNDEAHYFLQFLRNFYIPQQRMEANTITWTCFNVLDCWSNNKFTW</sequence>
<evidence type="ECO:0000313" key="1">
    <source>
        <dbReference type="EMBL" id="CAG8711422.1"/>
    </source>
</evidence>
<dbReference type="Proteomes" id="UP000789396">
    <property type="component" value="Unassembled WGS sequence"/>
</dbReference>
<keyword evidence="2" id="KW-1185">Reference proteome</keyword>
<accession>A0A9N9HXZ8</accession>
<gene>
    <name evidence="1" type="ORF">RFULGI_LOCUS10871</name>
</gene>
<protein>
    <submittedName>
        <fullName evidence="1">10744_t:CDS:1</fullName>
    </submittedName>
</protein>
<organism evidence="1 2">
    <name type="scientific">Racocetra fulgida</name>
    <dbReference type="NCBI Taxonomy" id="60492"/>
    <lineage>
        <taxon>Eukaryota</taxon>
        <taxon>Fungi</taxon>
        <taxon>Fungi incertae sedis</taxon>
        <taxon>Mucoromycota</taxon>
        <taxon>Glomeromycotina</taxon>
        <taxon>Glomeromycetes</taxon>
        <taxon>Diversisporales</taxon>
        <taxon>Gigasporaceae</taxon>
        <taxon>Racocetra</taxon>
    </lineage>
</organism>